<sequence length="143" mass="16632">MAVAHPWRALRSLPGVRVEWSKDDALLQGADAWWYPDQDVILMDARAKQVVKRCALAHELAHRERRDVPCSGRAERRQELAADRWAARWLIGIEPLAEVLRWTSCEVEAATELWVTLHLLRVRLQHLDPAERRYLSRRLSTVP</sequence>
<keyword evidence="2" id="KW-1185">Reference proteome</keyword>
<protein>
    <submittedName>
        <fullName evidence="1">Zn-dependent peptidase ImmA (M78 family)</fullName>
    </submittedName>
</protein>
<dbReference type="EMBL" id="JACCBU010000001">
    <property type="protein sequence ID" value="NYE69614.1"/>
    <property type="molecule type" value="Genomic_DNA"/>
</dbReference>
<name>A0A7Y9L7B6_9ACTN</name>
<gene>
    <name evidence="1" type="ORF">BKA15_000943</name>
</gene>
<evidence type="ECO:0000313" key="1">
    <source>
        <dbReference type="EMBL" id="NYE69614.1"/>
    </source>
</evidence>
<organism evidence="1 2">
    <name type="scientific">Microlunatus parietis</name>
    <dbReference type="NCBI Taxonomy" id="682979"/>
    <lineage>
        <taxon>Bacteria</taxon>
        <taxon>Bacillati</taxon>
        <taxon>Actinomycetota</taxon>
        <taxon>Actinomycetes</taxon>
        <taxon>Propionibacteriales</taxon>
        <taxon>Propionibacteriaceae</taxon>
        <taxon>Microlunatus</taxon>
    </lineage>
</organism>
<evidence type="ECO:0000313" key="2">
    <source>
        <dbReference type="Proteomes" id="UP000569914"/>
    </source>
</evidence>
<dbReference type="AlphaFoldDB" id="A0A7Y9L7B6"/>
<reference evidence="1 2" key="1">
    <citation type="submission" date="2020-07" db="EMBL/GenBank/DDBJ databases">
        <title>Sequencing the genomes of 1000 actinobacteria strains.</title>
        <authorList>
            <person name="Klenk H.-P."/>
        </authorList>
    </citation>
    <scope>NUCLEOTIDE SEQUENCE [LARGE SCALE GENOMIC DNA]</scope>
    <source>
        <strain evidence="1 2">DSM 22083</strain>
    </source>
</reference>
<proteinExistence type="predicted"/>
<dbReference type="Proteomes" id="UP000569914">
    <property type="component" value="Unassembled WGS sequence"/>
</dbReference>
<dbReference type="RefSeq" id="WP_179748503.1">
    <property type="nucleotide sequence ID" value="NZ_JACCBU010000001.1"/>
</dbReference>
<accession>A0A7Y9L7B6</accession>
<comment type="caution">
    <text evidence="1">The sequence shown here is derived from an EMBL/GenBank/DDBJ whole genome shotgun (WGS) entry which is preliminary data.</text>
</comment>